<feature type="domain" description="HTH lysR-type" evidence="6">
    <location>
        <begin position="2"/>
        <end position="59"/>
    </location>
</feature>
<protein>
    <submittedName>
        <fullName evidence="7">LysR family transcriptional regulator</fullName>
    </submittedName>
</protein>
<evidence type="ECO:0000313" key="7">
    <source>
        <dbReference type="EMBL" id="MFA3835543.1"/>
    </source>
</evidence>
<name>A0ABV4SEZ9_9ACTN</name>
<dbReference type="Proteomes" id="UP001571476">
    <property type="component" value="Unassembled WGS sequence"/>
</dbReference>
<comment type="similarity">
    <text evidence="1">Belongs to the LysR transcriptional regulatory family.</text>
</comment>
<gene>
    <name evidence="7" type="ORF">ACEG43_04995</name>
</gene>
<dbReference type="InterPro" id="IPR036390">
    <property type="entry name" value="WH_DNA-bd_sf"/>
</dbReference>
<proteinExistence type="inferred from homology"/>
<dbReference type="Pfam" id="PF00126">
    <property type="entry name" value="HTH_1"/>
    <property type="match status" value="1"/>
</dbReference>
<dbReference type="RefSeq" id="WP_372561531.1">
    <property type="nucleotide sequence ID" value="NZ_JBGOSP010000002.1"/>
</dbReference>
<keyword evidence="8" id="KW-1185">Reference proteome</keyword>
<dbReference type="PANTHER" id="PTHR30126">
    <property type="entry name" value="HTH-TYPE TRANSCRIPTIONAL REGULATOR"/>
    <property type="match status" value="1"/>
</dbReference>
<evidence type="ECO:0000256" key="3">
    <source>
        <dbReference type="ARBA" id="ARBA00023125"/>
    </source>
</evidence>
<dbReference type="InterPro" id="IPR000847">
    <property type="entry name" value="LysR_HTH_N"/>
</dbReference>
<dbReference type="Gene3D" id="3.40.190.10">
    <property type="entry name" value="Periplasmic binding protein-like II"/>
    <property type="match status" value="2"/>
</dbReference>
<evidence type="ECO:0000313" key="8">
    <source>
        <dbReference type="Proteomes" id="UP001571476"/>
    </source>
</evidence>
<organism evidence="7 8">
    <name type="scientific">Streptomyces aureus</name>
    <dbReference type="NCBI Taxonomy" id="193461"/>
    <lineage>
        <taxon>Bacteria</taxon>
        <taxon>Bacillati</taxon>
        <taxon>Actinomycetota</taxon>
        <taxon>Actinomycetes</taxon>
        <taxon>Kitasatosporales</taxon>
        <taxon>Streptomycetaceae</taxon>
        <taxon>Streptomyces</taxon>
    </lineage>
</organism>
<dbReference type="EMBL" id="JBGOSP010000002">
    <property type="protein sequence ID" value="MFA3835543.1"/>
    <property type="molecule type" value="Genomic_DNA"/>
</dbReference>
<dbReference type="PANTHER" id="PTHR30126:SF91">
    <property type="entry name" value="LYSR FAMILY TRANSCRIPTIONAL REGULATOR"/>
    <property type="match status" value="1"/>
</dbReference>
<evidence type="ECO:0000256" key="5">
    <source>
        <dbReference type="SAM" id="Coils"/>
    </source>
</evidence>
<evidence type="ECO:0000256" key="4">
    <source>
        <dbReference type="ARBA" id="ARBA00023163"/>
    </source>
</evidence>
<keyword evidence="5" id="KW-0175">Coiled coil</keyword>
<dbReference type="Gene3D" id="1.10.10.10">
    <property type="entry name" value="Winged helix-like DNA-binding domain superfamily/Winged helix DNA-binding domain"/>
    <property type="match status" value="1"/>
</dbReference>
<dbReference type="Pfam" id="PF03466">
    <property type="entry name" value="LysR_substrate"/>
    <property type="match status" value="1"/>
</dbReference>
<dbReference type="PROSITE" id="PS50931">
    <property type="entry name" value="HTH_LYSR"/>
    <property type="match status" value="1"/>
</dbReference>
<sequence length="301" mass="32840">MLEMRRVRLLVELERRGSLAAVGEALHLSASGVSAHVSRLEREIGTPLVAQVGRGLRLTEAGARLAEHGRRLLADMEQAEADLRELSGQVAGTLRLASFQSAALLLLPQVLANQESHAGLRIELVQAEPERAVPALLAGDFDLVVAEEYPGVQPWIPAETHRHELGHDPLSAVVAESLLEGRALSVEGGRIPWVMEARGSASREWAELTCRRMGFEPDVRYESDDLLVHLELIQRGLAAGMLPAIVAARARDDLRWLPTGAARTLLTLTRIGTERLPSLRLVRGELRSAFRALHSAVPVLD</sequence>
<evidence type="ECO:0000256" key="1">
    <source>
        <dbReference type="ARBA" id="ARBA00009437"/>
    </source>
</evidence>
<keyword evidence="3" id="KW-0238">DNA-binding</keyword>
<evidence type="ECO:0000256" key="2">
    <source>
        <dbReference type="ARBA" id="ARBA00023015"/>
    </source>
</evidence>
<keyword evidence="4" id="KW-0804">Transcription</keyword>
<accession>A0ABV4SEZ9</accession>
<dbReference type="SUPFAM" id="SSF46785">
    <property type="entry name" value="Winged helix' DNA-binding domain"/>
    <property type="match status" value="1"/>
</dbReference>
<feature type="coiled-coil region" evidence="5">
    <location>
        <begin position="69"/>
        <end position="96"/>
    </location>
</feature>
<reference evidence="7 8" key="1">
    <citation type="submission" date="2024-08" db="EMBL/GenBank/DDBJ databases">
        <title>Genome sequence of Streptomyces aureus CACIA-1.46HGO.</title>
        <authorList>
            <person name="Evangelista-Martinez Z."/>
        </authorList>
    </citation>
    <scope>NUCLEOTIDE SEQUENCE [LARGE SCALE GENOMIC DNA]</scope>
    <source>
        <strain evidence="7 8">CACIA-1.46HGO</strain>
    </source>
</reference>
<comment type="caution">
    <text evidence="7">The sequence shown here is derived from an EMBL/GenBank/DDBJ whole genome shotgun (WGS) entry which is preliminary data.</text>
</comment>
<keyword evidence="2" id="KW-0805">Transcription regulation</keyword>
<dbReference type="InterPro" id="IPR036388">
    <property type="entry name" value="WH-like_DNA-bd_sf"/>
</dbReference>
<dbReference type="InterPro" id="IPR005119">
    <property type="entry name" value="LysR_subst-bd"/>
</dbReference>
<dbReference type="SUPFAM" id="SSF53850">
    <property type="entry name" value="Periplasmic binding protein-like II"/>
    <property type="match status" value="1"/>
</dbReference>
<evidence type="ECO:0000259" key="6">
    <source>
        <dbReference type="PROSITE" id="PS50931"/>
    </source>
</evidence>